<dbReference type="SMART" id="SM00028">
    <property type="entry name" value="TPR"/>
    <property type="match status" value="1"/>
</dbReference>
<evidence type="ECO:0000256" key="4">
    <source>
        <dbReference type="ARBA" id="ARBA00022803"/>
    </source>
</evidence>
<dbReference type="EMBL" id="CAXITT010000170">
    <property type="protein sequence ID" value="CAL1534405.1"/>
    <property type="molecule type" value="Genomic_DNA"/>
</dbReference>
<dbReference type="InterPro" id="IPR045054">
    <property type="entry name" value="P4HA-like"/>
</dbReference>
<evidence type="ECO:0000256" key="10">
    <source>
        <dbReference type="SAM" id="SignalP"/>
    </source>
</evidence>
<keyword evidence="10" id="KW-0732">Signal</keyword>
<evidence type="ECO:0000256" key="6">
    <source>
        <dbReference type="ARBA" id="ARBA00022964"/>
    </source>
</evidence>
<dbReference type="Pfam" id="PF07719">
    <property type="entry name" value="TPR_2"/>
    <property type="match status" value="1"/>
</dbReference>
<keyword evidence="4 9" id="KW-0802">TPR repeat</keyword>
<name>A0AAV2HK51_LYMST</name>
<organism evidence="12 13">
    <name type="scientific">Lymnaea stagnalis</name>
    <name type="common">Great pond snail</name>
    <name type="synonym">Helix stagnalis</name>
    <dbReference type="NCBI Taxonomy" id="6523"/>
    <lineage>
        <taxon>Eukaryota</taxon>
        <taxon>Metazoa</taxon>
        <taxon>Spiralia</taxon>
        <taxon>Lophotrochozoa</taxon>
        <taxon>Mollusca</taxon>
        <taxon>Gastropoda</taxon>
        <taxon>Heterobranchia</taxon>
        <taxon>Euthyneura</taxon>
        <taxon>Panpulmonata</taxon>
        <taxon>Hygrophila</taxon>
        <taxon>Lymnaeoidea</taxon>
        <taxon>Lymnaeidae</taxon>
        <taxon>Lymnaea</taxon>
    </lineage>
</organism>
<dbReference type="PROSITE" id="PS50005">
    <property type="entry name" value="TPR"/>
    <property type="match status" value="1"/>
</dbReference>
<dbReference type="Gene3D" id="2.60.120.620">
    <property type="entry name" value="q2cbj1_9rhob like domain"/>
    <property type="match status" value="1"/>
</dbReference>
<dbReference type="PANTHER" id="PTHR10869">
    <property type="entry name" value="PROLYL 4-HYDROXYLASE ALPHA SUBUNIT"/>
    <property type="match status" value="1"/>
</dbReference>
<feature type="domain" description="Prolyl 4-hydroxylase alpha subunit" evidence="11">
    <location>
        <begin position="364"/>
        <end position="548"/>
    </location>
</feature>
<evidence type="ECO:0000256" key="9">
    <source>
        <dbReference type="PROSITE-ProRule" id="PRU00339"/>
    </source>
</evidence>
<evidence type="ECO:0000256" key="2">
    <source>
        <dbReference type="ARBA" id="ARBA00022723"/>
    </source>
</evidence>
<keyword evidence="2" id="KW-0479">Metal-binding</keyword>
<keyword evidence="8" id="KW-0408">Iron</keyword>
<dbReference type="PROSITE" id="PS50293">
    <property type="entry name" value="TPR_REGION"/>
    <property type="match status" value="1"/>
</dbReference>
<keyword evidence="13" id="KW-1185">Reference proteome</keyword>
<dbReference type="InterPro" id="IPR011990">
    <property type="entry name" value="TPR-like_helical_dom_sf"/>
</dbReference>
<dbReference type="GO" id="GO:0031418">
    <property type="term" value="F:L-ascorbic acid binding"/>
    <property type="evidence" value="ECO:0007669"/>
    <property type="project" value="UniProtKB-KW"/>
</dbReference>
<keyword evidence="3" id="KW-0677">Repeat</keyword>
<gene>
    <name evidence="12" type="ORF">GSLYS_00008365001</name>
</gene>
<reference evidence="12 13" key="1">
    <citation type="submission" date="2024-04" db="EMBL/GenBank/DDBJ databases">
        <authorList>
            <consortium name="Genoscope - CEA"/>
            <person name="William W."/>
        </authorList>
    </citation>
    <scope>NUCLEOTIDE SEQUENCE [LARGE SCALE GENOMIC DNA]</scope>
</reference>
<keyword evidence="5" id="KW-0847">Vitamin C</keyword>
<dbReference type="GO" id="GO:0004656">
    <property type="term" value="F:procollagen-proline 4-dioxygenase activity"/>
    <property type="evidence" value="ECO:0007669"/>
    <property type="project" value="TreeGrafter"/>
</dbReference>
<evidence type="ECO:0000256" key="7">
    <source>
        <dbReference type="ARBA" id="ARBA00023002"/>
    </source>
</evidence>
<evidence type="ECO:0000259" key="11">
    <source>
        <dbReference type="SMART" id="SM00702"/>
    </source>
</evidence>
<dbReference type="InterPro" id="IPR006620">
    <property type="entry name" value="Pro_4_hyd_alph"/>
</dbReference>
<dbReference type="InterPro" id="IPR013105">
    <property type="entry name" value="TPR_2"/>
</dbReference>
<dbReference type="GO" id="GO:0005783">
    <property type="term" value="C:endoplasmic reticulum"/>
    <property type="evidence" value="ECO:0007669"/>
    <property type="project" value="TreeGrafter"/>
</dbReference>
<evidence type="ECO:0000256" key="5">
    <source>
        <dbReference type="ARBA" id="ARBA00022896"/>
    </source>
</evidence>
<dbReference type="InterPro" id="IPR019734">
    <property type="entry name" value="TPR_rpt"/>
</dbReference>
<dbReference type="GO" id="GO:0005506">
    <property type="term" value="F:iron ion binding"/>
    <property type="evidence" value="ECO:0007669"/>
    <property type="project" value="InterPro"/>
</dbReference>
<feature type="signal peptide" evidence="10">
    <location>
        <begin position="1"/>
        <end position="30"/>
    </location>
</feature>
<evidence type="ECO:0000313" key="13">
    <source>
        <dbReference type="Proteomes" id="UP001497497"/>
    </source>
</evidence>
<keyword evidence="6" id="KW-0223">Dioxygenase</keyword>
<accession>A0AAV2HK51</accession>
<protein>
    <recommendedName>
        <fullName evidence="11">Prolyl 4-hydroxylase alpha subunit domain-containing protein</fullName>
    </recommendedName>
</protein>
<dbReference type="SUPFAM" id="SSF48452">
    <property type="entry name" value="TPR-like"/>
    <property type="match status" value="1"/>
</dbReference>
<evidence type="ECO:0000256" key="8">
    <source>
        <dbReference type="ARBA" id="ARBA00023004"/>
    </source>
</evidence>
<comment type="cofactor">
    <cofactor evidence="1">
        <name>L-ascorbate</name>
        <dbReference type="ChEBI" id="CHEBI:38290"/>
    </cofactor>
</comment>
<keyword evidence="7" id="KW-0560">Oxidoreductase</keyword>
<dbReference type="Proteomes" id="UP001497497">
    <property type="component" value="Unassembled WGS sequence"/>
</dbReference>
<feature type="chain" id="PRO_5044010615" description="Prolyl 4-hydroxylase alpha subunit domain-containing protein" evidence="10">
    <location>
        <begin position="31"/>
        <end position="572"/>
    </location>
</feature>
<dbReference type="SMART" id="SM00702">
    <property type="entry name" value="P4Hc"/>
    <property type="match status" value="1"/>
</dbReference>
<sequence length="572" mass="65187">MARQMPMVWNVASRVLVVLVVLLLLEGAWCQILIKVRTTEGSMVTSSYSIRKWSSANLAENLQRFIEHEEIRLKVISNSSAHEDEVPFVERRLAEFKVIYADYVKNVSDTKFKDSLNQFHPTTIFAAIRNFLATWEEKLANQTIYGKRLREFLEYNDVKPLPTRHDLEKIGTAITVVQAAFNLSMADLLQGLVRDIQGEPLSRADCYDIGRKTVLKAGLIDTALEWLEMSVSTIDLEKIDASQLTFNLSDALAALARIAYRKKDNEKAIRLYEKAVEIDPENPGVYQGYVKHRFGRNVELLTVLDREKVEPWRKKFFDRCANVSNSDWREEEKKLLKPNLRCRLRKSANVPYQFYREEILSTIPFVSVLYNFLSAREVTVLRNRTLDQLKEKVLPGNSPNTMWGYKTSYFYDDHDEIVRRVSQRASDVTAINASQSKTSYSLGEPLHVIDYGISGLALPHAEAQRKYTATYMGIIRGSRLATVQVFLSDALLGGETVFVDLNITITPVKGLAVLWQNYKPNGEAEQNLFPATCPLAVGENIVIEKGLWRLGNDRHALCGRKRKTSHLTLESA</sequence>
<dbReference type="Gene3D" id="1.25.40.10">
    <property type="entry name" value="Tetratricopeptide repeat domain"/>
    <property type="match status" value="1"/>
</dbReference>
<feature type="repeat" description="TPR" evidence="9">
    <location>
        <begin position="249"/>
        <end position="282"/>
    </location>
</feature>
<evidence type="ECO:0000256" key="1">
    <source>
        <dbReference type="ARBA" id="ARBA00001961"/>
    </source>
</evidence>
<evidence type="ECO:0000256" key="3">
    <source>
        <dbReference type="ARBA" id="ARBA00022737"/>
    </source>
</evidence>
<evidence type="ECO:0000313" key="12">
    <source>
        <dbReference type="EMBL" id="CAL1534405.1"/>
    </source>
</evidence>
<dbReference type="AlphaFoldDB" id="A0AAV2HK51"/>
<comment type="caution">
    <text evidence="12">The sequence shown here is derived from an EMBL/GenBank/DDBJ whole genome shotgun (WGS) entry which is preliminary data.</text>
</comment>
<dbReference type="PANTHER" id="PTHR10869:SF244">
    <property type="entry name" value="PROLYL 4-HYDROXYLASE SUBUNIT ALPHA-2"/>
    <property type="match status" value="1"/>
</dbReference>
<proteinExistence type="predicted"/>